<dbReference type="RefSeq" id="WP_070986097.1">
    <property type="nucleotide sequence ID" value="NZ_MKJU01000027.1"/>
</dbReference>
<evidence type="ECO:0000256" key="2">
    <source>
        <dbReference type="ARBA" id="ARBA00004651"/>
    </source>
</evidence>
<protein>
    <recommendedName>
        <fullName evidence="14">Cytochrome b561 bacterial/Ni-hydrogenase domain-containing protein</fullName>
    </recommendedName>
</protein>
<comment type="caution">
    <text evidence="15">The sequence shown here is derived from an EMBL/GenBank/DDBJ whole genome shotgun (WGS) entry which is preliminary data.</text>
</comment>
<dbReference type="AlphaFoldDB" id="A0A1S1MPQ8"/>
<dbReference type="InterPro" id="IPR016174">
    <property type="entry name" value="Di-haem_cyt_TM"/>
</dbReference>
<dbReference type="SUPFAM" id="SSF81342">
    <property type="entry name" value="Transmembrane di-heme cytochromes"/>
    <property type="match status" value="1"/>
</dbReference>
<dbReference type="EMBL" id="MKJU01000027">
    <property type="protein sequence ID" value="OHU90131.1"/>
    <property type="molecule type" value="Genomic_DNA"/>
</dbReference>
<dbReference type="OrthoDB" id="8589936at2"/>
<comment type="cofactor">
    <cofactor evidence="1">
        <name>heme b</name>
        <dbReference type="ChEBI" id="CHEBI:60344"/>
    </cofactor>
</comment>
<keyword evidence="9 13" id="KW-1133">Transmembrane helix</keyword>
<evidence type="ECO:0000313" key="15">
    <source>
        <dbReference type="EMBL" id="OHU90131.1"/>
    </source>
</evidence>
<feature type="transmembrane region" description="Helical" evidence="13">
    <location>
        <begin position="42"/>
        <end position="66"/>
    </location>
</feature>
<evidence type="ECO:0000256" key="10">
    <source>
        <dbReference type="ARBA" id="ARBA00023004"/>
    </source>
</evidence>
<evidence type="ECO:0000313" key="16">
    <source>
        <dbReference type="Proteomes" id="UP000179786"/>
    </source>
</evidence>
<evidence type="ECO:0000256" key="13">
    <source>
        <dbReference type="SAM" id="Phobius"/>
    </source>
</evidence>
<comment type="subcellular location">
    <subcellularLocation>
        <location evidence="2">Cell membrane</location>
        <topology evidence="2">Multi-pass membrane protein</topology>
    </subcellularLocation>
</comment>
<dbReference type="GO" id="GO:0009055">
    <property type="term" value="F:electron transfer activity"/>
    <property type="evidence" value="ECO:0007669"/>
    <property type="project" value="InterPro"/>
</dbReference>
<keyword evidence="10" id="KW-0408">Iron</keyword>
<keyword evidence="3" id="KW-0813">Transport</keyword>
<organism evidence="15 16">
    <name type="scientific">Pseudoalteromonas amylolytica</name>
    <dbReference type="NCBI Taxonomy" id="1859457"/>
    <lineage>
        <taxon>Bacteria</taxon>
        <taxon>Pseudomonadati</taxon>
        <taxon>Pseudomonadota</taxon>
        <taxon>Gammaproteobacteria</taxon>
        <taxon>Alteromonadales</taxon>
        <taxon>Pseudoalteromonadaceae</taxon>
        <taxon>Pseudoalteromonas</taxon>
    </lineage>
</organism>
<feature type="transmembrane region" description="Helical" evidence="13">
    <location>
        <begin position="87"/>
        <end position="108"/>
    </location>
</feature>
<name>A0A1S1MPQ8_9GAMM</name>
<evidence type="ECO:0000256" key="9">
    <source>
        <dbReference type="ARBA" id="ARBA00022989"/>
    </source>
</evidence>
<dbReference type="InterPro" id="IPR011577">
    <property type="entry name" value="Cyt_b561_bac/Ni-Hgenase"/>
</dbReference>
<dbReference type="InterPro" id="IPR052168">
    <property type="entry name" value="Cytochrome_b561_oxidase"/>
</dbReference>
<keyword evidence="4" id="KW-1003">Cell membrane</keyword>
<keyword evidence="8" id="KW-0249">Electron transport</keyword>
<dbReference type="GO" id="GO:0046872">
    <property type="term" value="F:metal ion binding"/>
    <property type="evidence" value="ECO:0007669"/>
    <property type="project" value="UniProtKB-KW"/>
</dbReference>
<keyword evidence="11 13" id="KW-0472">Membrane</keyword>
<evidence type="ECO:0000256" key="6">
    <source>
        <dbReference type="ARBA" id="ARBA00022692"/>
    </source>
</evidence>
<evidence type="ECO:0000256" key="8">
    <source>
        <dbReference type="ARBA" id="ARBA00022982"/>
    </source>
</evidence>
<evidence type="ECO:0000256" key="7">
    <source>
        <dbReference type="ARBA" id="ARBA00022723"/>
    </source>
</evidence>
<evidence type="ECO:0000256" key="3">
    <source>
        <dbReference type="ARBA" id="ARBA00022448"/>
    </source>
</evidence>
<dbReference type="STRING" id="1859457.BET10_15265"/>
<comment type="similarity">
    <text evidence="12">Belongs to the cytochrome b561 family.</text>
</comment>
<dbReference type="Pfam" id="PF01292">
    <property type="entry name" value="Ni_hydr_CYTB"/>
    <property type="match status" value="1"/>
</dbReference>
<dbReference type="GO" id="GO:0005886">
    <property type="term" value="C:plasma membrane"/>
    <property type="evidence" value="ECO:0007669"/>
    <property type="project" value="UniProtKB-SubCell"/>
</dbReference>
<dbReference type="Gene3D" id="1.20.950.20">
    <property type="entry name" value="Transmembrane di-heme cytochromes, Chain C"/>
    <property type="match status" value="1"/>
</dbReference>
<keyword evidence="6 13" id="KW-0812">Transmembrane</keyword>
<feature type="transmembrane region" description="Helical" evidence="13">
    <location>
        <begin position="141"/>
        <end position="162"/>
    </location>
</feature>
<evidence type="ECO:0000256" key="5">
    <source>
        <dbReference type="ARBA" id="ARBA00022617"/>
    </source>
</evidence>
<sequence>MKMSVTKFDRLARVFHWVSAVVILWATFSGLFLAVVKVESEWQILISEFNISLTTVFIPIFCGRVVHALRTQKPAYQGTLNALQAKCAHSVHIFMYLLIMLIIISGVLMMRLEFQVFGIVSITPLLKDVWLCEWFSTIHHYASYILAVLIIVHVGAVVWHQYTGKPILKRML</sequence>
<keyword evidence="16" id="KW-1185">Reference proteome</keyword>
<evidence type="ECO:0000256" key="1">
    <source>
        <dbReference type="ARBA" id="ARBA00001970"/>
    </source>
</evidence>
<proteinExistence type="inferred from homology"/>
<dbReference type="Proteomes" id="UP000179786">
    <property type="component" value="Unassembled WGS sequence"/>
</dbReference>
<dbReference type="PANTHER" id="PTHR30529">
    <property type="entry name" value="CYTOCHROME B561"/>
    <property type="match status" value="1"/>
</dbReference>
<evidence type="ECO:0000259" key="14">
    <source>
        <dbReference type="Pfam" id="PF01292"/>
    </source>
</evidence>
<evidence type="ECO:0000256" key="11">
    <source>
        <dbReference type="ARBA" id="ARBA00023136"/>
    </source>
</evidence>
<feature type="domain" description="Cytochrome b561 bacterial/Ni-hydrogenase" evidence="14">
    <location>
        <begin position="8"/>
        <end position="172"/>
    </location>
</feature>
<dbReference type="GO" id="GO:0022904">
    <property type="term" value="P:respiratory electron transport chain"/>
    <property type="evidence" value="ECO:0007669"/>
    <property type="project" value="InterPro"/>
</dbReference>
<evidence type="ECO:0000256" key="12">
    <source>
        <dbReference type="ARBA" id="ARBA00037975"/>
    </source>
</evidence>
<accession>A0A1S1MPQ8</accession>
<keyword evidence="5" id="KW-0349">Heme</keyword>
<dbReference type="PANTHER" id="PTHR30529:SF1">
    <property type="entry name" value="CYTOCHROME B561 HOMOLOG 2"/>
    <property type="match status" value="1"/>
</dbReference>
<keyword evidence="7" id="KW-0479">Metal-binding</keyword>
<reference evidence="15 16" key="1">
    <citation type="submission" date="2016-09" db="EMBL/GenBank/DDBJ databases">
        <title>Pseudoalteromonas amylolytica sp. nov., isolated from the surface seawater.</title>
        <authorList>
            <person name="Wu Y.-H."/>
            <person name="Cheng H."/>
            <person name="Jin X.-B."/>
            <person name="Wang C.-S."/>
            <person name="Xu X.-W."/>
        </authorList>
    </citation>
    <scope>NUCLEOTIDE SEQUENCE [LARGE SCALE GENOMIC DNA]</scope>
    <source>
        <strain evidence="15 16">JW1</strain>
    </source>
</reference>
<dbReference type="GO" id="GO:0020037">
    <property type="term" value="F:heme binding"/>
    <property type="evidence" value="ECO:0007669"/>
    <property type="project" value="TreeGrafter"/>
</dbReference>
<gene>
    <name evidence="15" type="ORF">BET10_15265</name>
</gene>
<evidence type="ECO:0000256" key="4">
    <source>
        <dbReference type="ARBA" id="ARBA00022475"/>
    </source>
</evidence>
<feature type="transmembrane region" description="Helical" evidence="13">
    <location>
        <begin position="12"/>
        <end position="36"/>
    </location>
</feature>